<comment type="caution">
    <text evidence="4">The sequence shown here is derived from an EMBL/GenBank/DDBJ whole genome shotgun (WGS) entry which is preliminary data.</text>
</comment>
<dbReference type="PANTHER" id="PTHR10127">
    <property type="entry name" value="DISCOIDIN, CUB, EGF, LAMININ , AND ZINC METALLOPROTEASE DOMAIN CONTAINING"/>
    <property type="match status" value="1"/>
</dbReference>
<keyword evidence="1 2" id="KW-0378">Hydrolase</keyword>
<keyword evidence="1 2" id="KW-0482">Metalloprotease</keyword>
<protein>
    <recommendedName>
        <fullName evidence="2">Metalloendopeptidase</fullName>
        <ecNumber evidence="2">3.4.24.-</ecNumber>
    </recommendedName>
</protein>
<keyword evidence="1 2" id="KW-0479">Metal-binding</keyword>
<gene>
    <name evidence="4" type="ORF">CVLEPA_LOCUS16283</name>
</gene>
<sequence>MVQLTVLLLVCGITAHGVTSNRSSEDITSLEMKLLDLLKEQRESKEGATTCLVTDKLDLNVDGEETPSPIEVNECGNVNQQNAELSCSDFDESQCGEANCVLGFETDEMGCVISCNCKSKGLLQGDIMLSEEDTALLQMENAQSVVQDRAASRFKRRWNTYSQTDGTYVVPYTIDASIQQNPRALAAVSAAIQQYAEDTCIRFKPRKNEKDYLEFFVGRGCWSYIGRIRGKQQLSVGNGCEWKGVVMHEMMHAMGFFHEHSRPDRDDTVKIVMENINPRMKFNFKKMSSFSINSMNSPYDITSVMQYGGYSFSINRQPTILEKKTGKPVVAQRRGFSVEDKKQINGLFKCNVP</sequence>
<evidence type="ECO:0000313" key="5">
    <source>
        <dbReference type="Proteomes" id="UP001642483"/>
    </source>
</evidence>
<proteinExistence type="predicted"/>
<dbReference type="InterPro" id="IPR006026">
    <property type="entry name" value="Peptidase_Metallo"/>
</dbReference>
<feature type="binding site" evidence="1">
    <location>
        <position position="258"/>
    </location>
    <ligand>
        <name>Zn(2+)</name>
        <dbReference type="ChEBI" id="CHEBI:29105"/>
        <note>catalytic</note>
    </ligand>
</feature>
<dbReference type="Pfam" id="PF01400">
    <property type="entry name" value="Astacin"/>
    <property type="match status" value="1"/>
</dbReference>
<reference evidence="4 5" key="1">
    <citation type="submission" date="2024-02" db="EMBL/GenBank/DDBJ databases">
        <authorList>
            <person name="Daric V."/>
            <person name="Darras S."/>
        </authorList>
    </citation>
    <scope>NUCLEOTIDE SEQUENCE [LARGE SCALE GENOMIC DNA]</scope>
</reference>
<dbReference type="EMBL" id="CAWYQH010000099">
    <property type="protein sequence ID" value="CAK8685136.1"/>
    <property type="molecule type" value="Genomic_DNA"/>
</dbReference>
<comment type="cofactor">
    <cofactor evidence="1 2">
        <name>Zn(2+)</name>
        <dbReference type="ChEBI" id="CHEBI:29105"/>
    </cofactor>
    <text evidence="1 2">Binds 1 zinc ion per subunit.</text>
</comment>
<evidence type="ECO:0000313" key="4">
    <source>
        <dbReference type="EMBL" id="CAK8685136.1"/>
    </source>
</evidence>
<feature type="binding site" evidence="1">
    <location>
        <position position="248"/>
    </location>
    <ligand>
        <name>Zn(2+)</name>
        <dbReference type="ChEBI" id="CHEBI:29105"/>
        <note>catalytic</note>
    </ligand>
</feature>
<feature type="domain" description="Peptidase M12A" evidence="3">
    <location>
        <begin position="149"/>
        <end position="351"/>
    </location>
</feature>
<dbReference type="InterPro" id="IPR034035">
    <property type="entry name" value="Astacin-like_dom"/>
</dbReference>
<comment type="caution">
    <text evidence="1">Lacks conserved residue(s) required for the propagation of feature annotation.</text>
</comment>
<organism evidence="4 5">
    <name type="scientific">Clavelina lepadiformis</name>
    <name type="common">Light-bulb sea squirt</name>
    <name type="synonym">Ascidia lepadiformis</name>
    <dbReference type="NCBI Taxonomy" id="159417"/>
    <lineage>
        <taxon>Eukaryota</taxon>
        <taxon>Metazoa</taxon>
        <taxon>Chordata</taxon>
        <taxon>Tunicata</taxon>
        <taxon>Ascidiacea</taxon>
        <taxon>Aplousobranchia</taxon>
        <taxon>Clavelinidae</taxon>
        <taxon>Clavelina</taxon>
    </lineage>
</organism>
<dbReference type="PROSITE" id="PS51864">
    <property type="entry name" value="ASTACIN"/>
    <property type="match status" value="1"/>
</dbReference>
<evidence type="ECO:0000256" key="2">
    <source>
        <dbReference type="RuleBase" id="RU361183"/>
    </source>
</evidence>
<keyword evidence="2" id="KW-0732">Signal</keyword>
<accession>A0ABP0FZW3</accession>
<keyword evidence="1 2" id="KW-0862">Zinc</keyword>
<keyword evidence="1 2" id="KW-0645">Protease</keyword>
<dbReference type="SUPFAM" id="SSF55486">
    <property type="entry name" value="Metalloproteases ('zincins'), catalytic domain"/>
    <property type="match status" value="1"/>
</dbReference>
<dbReference type="Gene3D" id="3.40.390.10">
    <property type="entry name" value="Collagenase (Catalytic Domain)"/>
    <property type="match status" value="1"/>
</dbReference>
<feature type="active site" evidence="1">
    <location>
        <position position="249"/>
    </location>
</feature>
<feature type="chain" id="PRO_5045008851" description="Metalloendopeptidase" evidence="2">
    <location>
        <begin position="21"/>
        <end position="353"/>
    </location>
</feature>
<dbReference type="InterPro" id="IPR001506">
    <property type="entry name" value="Peptidase_M12A"/>
</dbReference>
<dbReference type="CDD" id="cd04280">
    <property type="entry name" value="ZnMc_astacin_like"/>
    <property type="match status" value="1"/>
</dbReference>
<dbReference type="InterPro" id="IPR024079">
    <property type="entry name" value="MetalloPept_cat_dom_sf"/>
</dbReference>
<dbReference type="PANTHER" id="PTHR10127:SF889">
    <property type="entry name" value="ZINC METALLOPROTEINASE NAS-6-LIKE"/>
    <property type="match status" value="1"/>
</dbReference>
<keyword evidence="5" id="KW-1185">Reference proteome</keyword>
<dbReference type="EC" id="3.4.24.-" evidence="2"/>
<feature type="signal peptide" evidence="2">
    <location>
        <begin position="1"/>
        <end position="20"/>
    </location>
</feature>
<name>A0ABP0FZW3_CLALP</name>
<evidence type="ECO:0000256" key="1">
    <source>
        <dbReference type="PROSITE-ProRule" id="PRU01211"/>
    </source>
</evidence>
<dbReference type="Proteomes" id="UP001642483">
    <property type="component" value="Unassembled WGS sequence"/>
</dbReference>
<evidence type="ECO:0000259" key="3">
    <source>
        <dbReference type="PROSITE" id="PS51864"/>
    </source>
</evidence>
<dbReference type="PRINTS" id="PR00480">
    <property type="entry name" value="ASTACIN"/>
</dbReference>
<feature type="binding site" evidence="1">
    <location>
        <position position="252"/>
    </location>
    <ligand>
        <name>Zn(2+)</name>
        <dbReference type="ChEBI" id="CHEBI:29105"/>
        <note>catalytic</note>
    </ligand>
</feature>
<dbReference type="SMART" id="SM00235">
    <property type="entry name" value="ZnMc"/>
    <property type="match status" value="1"/>
</dbReference>